<dbReference type="Proteomes" id="UP000000226">
    <property type="component" value="Chromosome 1"/>
</dbReference>
<proteinExistence type="predicted"/>
<protein>
    <submittedName>
        <fullName evidence="2">Uncharacterized protein</fullName>
    </submittedName>
</protein>
<organism evidence="2 3">
    <name type="scientific">Phaseolus vulgaris</name>
    <name type="common">Kidney bean</name>
    <name type="synonym">French bean</name>
    <dbReference type="NCBI Taxonomy" id="3885"/>
    <lineage>
        <taxon>Eukaryota</taxon>
        <taxon>Viridiplantae</taxon>
        <taxon>Streptophyta</taxon>
        <taxon>Embryophyta</taxon>
        <taxon>Tracheophyta</taxon>
        <taxon>Spermatophyta</taxon>
        <taxon>Magnoliopsida</taxon>
        <taxon>eudicotyledons</taxon>
        <taxon>Gunneridae</taxon>
        <taxon>Pentapetalae</taxon>
        <taxon>rosids</taxon>
        <taxon>fabids</taxon>
        <taxon>Fabales</taxon>
        <taxon>Fabaceae</taxon>
        <taxon>Papilionoideae</taxon>
        <taxon>50 kb inversion clade</taxon>
        <taxon>NPAAA clade</taxon>
        <taxon>indigoferoid/millettioid clade</taxon>
        <taxon>Phaseoleae</taxon>
        <taxon>Phaseolus</taxon>
    </lineage>
</organism>
<feature type="region of interest" description="Disordered" evidence="1">
    <location>
        <begin position="74"/>
        <end position="93"/>
    </location>
</feature>
<dbReference type="AlphaFoldDB" id="V7CUF2"/>
<feature type="compositionally biased region" description="Polar residues" evidence="1">
    <location>
        <begin position="77"/>
        <end position="86"/>
    </location>
</feature>
<evidence type="ECO:0000313" key="3">
    <source>
        <dbReference type="Proteomes" id="UP000000226"/>
    </source>
</evidence>
<evidence type="ECO:0000313" key="2">
    <source>
        <dbReference type="EMBL" id="ESW32910.1"/>
    </source>
</evidence>
<dbReference type="EMBL" id="CM002288">
    <property type="protein sequence ID" value="ESW32910.1"/>
    <property type="molecule type" value="Genomic_DNA"/>
</dbReference>
<dbReference type="PANTHER" id="PTHR36813:SF1">
    <property type="entry name" value="TRANSMEMBRANE PROTEIN"/>
    <property type="match status" value="1"/>
</dbReference>
<dbReference type="OrthoDB" id="1715717at2759"/>
<gene>
    <name evidence="2" type="ORF">PHAVU_001G027900g</name>
</gene>
<keyword evidence="3" id="KW-1185">Reference proteome</keyword>
<dbReference type="Gramene" id="ESW32910">
    <property type="protein sequence ID" value="ESW32910"/>
    <property type="gene ID" value="PHAVU_001G027900g"/>
</dbReference>
<evidence type="ECO:0000256" key="1">
    <source>
        <dbReference type="SAM" id="MobiDB-lite"/>
    </source>
</evidence>
<name>V7CUF2_PHAVU</name>
<sequence length="93" mass="10484">MEIVREGEAVRRTERKRDKKMGICFSWLRPVDPRSKEKKRLASESVLVDACNAAESIQQVFEISAPGRAARAHQQAMAKQSANTNKGKPVLKY</sequence>
<dbReference type="PANTHER" id="PTHR36813">
    <property type="entry name" value="TRANSMEMBRANE PROTEIN"/>
    <property type="match status" value="1"/>
</dbReference>
<accession>V7CUF2</accession>
<reference evidence="3" key="1">
    <citation type="journal article" date="2014" name="Nat. Genet.">
        <title>A reference genome for common bean and genome-wide analysis of dual domestications.</title>
        <authorList>
            <person name="Schmutz J."/>
            <person name="McClean P.E."/>
            <person name="Mamidi S."/>
            <person name="Wu G.A."/>
            <person name="Cannon S.B."/>
            <person name="Grimwood J."/>
            <person name="Jenkins J."/>
            <person name="Shu S."/>
            <person name="Song Q."/>
            <person name="Chavarro C."/>
            <person name="Torres-Torres M."/>
            <person name="Geffroy V."/>
            <person name="Moghaddam S.M."/>
            <person name="Gao D."/>
            <person name="Abernathy B."/>
            <person name="Barry K."/>
            <person name="Blair M."/>
            <person name="Brick M.A."/>
            <person name="Chovatia M."/>
            <person name="Gepts P."/>
            <person name="Goodstein D.M."/>
            <person name="Gonzales M."/>
            <person name="Hellsten U."/>
            <person name="Hyten D.L."/>
            <person name="Jia G."/>
            <person name="Kelly J.D."/>
            <person name="Kudrna D."/>
            <person name="Lee R."/>
            <person name="Richard M.M."/>
            <person name="Miklas P.N."/>
            <person name="Osorno J.M."/>
            <person name="Rodrigues J."/>
            <person name="Thareau V."/>
            <person name="Urrea C.A."/>
            <person name="Wang M."/>
            <person name="Yu Y."/>
            <person name="Zhang M."/>
            <person name="Wing R.A."/>
            <person name="Cregan P.B."/>
            <person name="Rokhsar D.S."/>
            <person name="Jackson S.A."/>
        </authorList>
    </citation>
    <scope>NUCLEOTIDE SEQUENCE [LARGE SCALE GENOMIC DNA]</scope>
    <source>
        <strain evidence="3">cv. G19833</strain>
    </source>
</reference>